<sequence>MKFSNKTITMGDFFGGMQANKDVFKTLLVLFLATMMINFNHTIVHADTASQPSLKVKDGVLYGFSDGKPQHIGATVVIPNTVTSIANTAFYNQGIGRVDFNSATKLKSIGDFAFAKNHLSTVNYPNLNDNNLGWYVFYDNAINLVTFANGVTHINDGAFAKNPNLTAVHLPSTITAIGDWSFAGDRLSNVDLTTIKDTNDLNVGSGAFYGNQASRIAVLPNNRLNSSGKQPIRWYGYETFGQNIGQAVQVANQYALKHQAYSTGTPGNINAANSFTYDAQNSSVITGVKSGVTTLGKTIVIPANVTKIADNAFKSLGIVAVDFSKAAKLKQIGNFAFYDNQISNTLTLPNRLNPDISGIGWYAFASNNISKINFPNNNMTALNDFIFASNKLAGINLPNTLQSMGDGTFLDNQIKDVTLPSSLQRVGSGSFAGNLFNQQRSIALTIAVNQMPSEKNFSAVLYPFGVAAITQSNNQIKNRFVKMPNGEWQYLDNKGLPLTGQHIIAGHTYYFNPDGTQVKGYSVTFKDGSVHQFDANSGDKLD</sequence>
<dbReference type="Proteomes" id="UP001556617">
    <property type="component" value="Unassembled WGS sequence"/>
</dbReference>
<dbReference type="InterPro" id="IPR026906">
    <property type="entry name" value="LRR_5"/>
</dbReference>
<evidence type="ECO:0000313" key="2">
    <source>
        <dbReference type="EMBL" id="MEX0379942.1"/>
    </source>
</evidence>
<dbReference type="Gene3D" id="3.80.10.10">
    <property type="entry name" value="Ribonuclease Inhibitor"/>
    <property type="match status" value="2"/>
</dbReference>
<dbReference type="PANTHER" id="PTHR45661">
    <property type="entry name" value="SURFACE ANTIGEN"/>
    <property type="match status" value="1"/>
</dbReference>
<name>A0ABV3S0H5_9LACO</name>
<reference evidence="2 3" key="1">
    <citation type="submission" date="2024-07" db="EMBL/GenBank/DDBJ databases">
        <authorList>
            <person name="Yun M."/>
        </authorList>
    </citation>
    <scope>NUCLEOTIDE SEQUENCE [LARGE SCALE GENOMIC DNA]</scope>
    <source>
        <strain evidence="2 3">MS01</strain>
    </source>
</reference>
<proteinExistence type="predicted"/>
<comment type="caution">
    <text evidence="2">The sequence shown here is derived from an EMBL/GenBank/DDBJ whole genome shotgun (WGS) entry which is preliminary data.</text>
</comment>
<protein>
    <submittedName>
        <fullName evidence="2">Leucine-rich repeat protein</fullName>
    </submittedName>
</protein>
<dbReference type="InterPro" id="IPR032675">
    <property type="entry name" value="LRR_dom_sf"/>
</dbReference>
<keyword evidence="3" id="KW-1185">Reference proteome</keyword>
<dbReference type="RefSeq" id="WP_367973348.1">
    <property type="nucleotide sequence ID" value="NZ_JBFPEQ010000001.1"/>
</dbReference>
<dbReference type="Gene3D" id="2.10.270.10">
    <property type="entry name" value="Cholin Binding"/>
    <property type="match status" value="1"/>
</dbReference>
<evidence type="ECO:0000256" key="1">
    <source>
        <dbReference type="ARBA" id="ARBA00022737"/>
    </source>
</evidence>
<dbReference type="SUPFAM" id="SSF69360">
    <property type="entry name" value="Cell wall binding repeat"/>
    <property type="match status" value="1"/>
</dbReference>
<gene>
    <name evidence="2" type="ORF">AB3K24_01005</name>
</gene>
<keyword evidence="1" id="KW-0677">Repeat</keyword>
<dbReference type="InterPro" id="IPR053139">
    <property type="entry name" value="Surface_bspA-like"/>
</dbReference>
<accession>A0ABV3S0H5</accession>
<organism evidence="2 3">
    <name type="scientific">Leuconostoc aquikimchii</name>
    <dbReference type="NCBI Taxonomy" id="3236804"/>
    <lineage>
        <taxon>Bacteria</taxon>
        <taxon>Bacillati</taxon>
        <taxon>Bacillota</taxon>
        <taxon>Bacilli</taxon>
        <taxon>Lactobacillales</taxon>
        <taxon>Lactobacillaceae</taxon>
        <taxon>Leuconostoc</taxon>
    </lineage>
</organism>
<dbReference type="PANTHER" id="PTHR45661:SF3">
    <property type="entry name" value="IG-LIKE DOMAIN-CONTAINING PROTEIN"/>
    <property type="match status" value="1"/>
</dbReference>
<dbReference type="Pfam" id="PF13306">
    <property type="entry name" value="LRR_5"/>
    <property type="match status" value="2"/>
</dbReference>
<evidence type="ECO:0000313" key="3">
    <source>
        <dbReference type="Proteomes" id="UP001556617"/>
    </source>
</evidence>
<dbReference type="InterPro" id="IPR018337">
    <property type="entry name" value="Cell_wall/Cho-bd_repeat"/>
</dbReference>
<dbReference type="EMBL" id="JBFPER010000001">
    <property type="protein sequence ID" value="MEX0379942.1"/>
    <property type="molecule type" value="Genomic_DNA"/>
</dbReference>
<dbReference type="Pfam" id="PF19127">
    <property type="entry name" value="Choline_bind_3"/>
    <property type="match status" value="1"/>
</dbReference>